<accession>F4PZ05</accession>
<dbReference type="PANTHER" id="PTHR33459:SF7">
    <property type="entry name" value="DD-GDCA PROTEIN"/>
    <property type="match status" value="1"/>
</dbReference>
<evidence type="ECO:0008006" key="4">
    <source>
        <dbReference type="Google" id="ProtNLM"/>
    </source>
</evidence>
<sequence length="347" mass="36669">MINKQQLLLTLSFIILNISLISSSCIDLRSKVQCSGSIGQFCGTIPDTNIESLCSTGLFCNPFYGECQPQSEKGGPCIYDKQCKGISTCRYGVCSEMIYGQLGQSCQQDHECGSGLDCMYNVCANPSSKCSSDIQCSFNQFCSSVTSTCSNRVGLGETCSDDTQKCQSNAICQLQHDGQSSICVAPFSVGLGGACSTSSVDFGVCDHTKGLLCNTTSNTCESVQDAASFMTSTPPTVNCNLETGSGCKVGESCLCSGNGQGRCFSQGQVTTTACGDASVAFYNCMNQNQCNSLVEFTESSCAIKNCGTLYCQKQKSCFSLSSTIYKSIVPSCSSGVAMVHTICDMIN</sequence>
<dbReference type="OMA" id="QDACIAP"/>
<evidence type="ECO:0000256" key="1">
    <source>
        <dbReference type="SAM" id="SignalP"/>
    </source>
</evidence>
<evidence type="ECO:0000313" key="2">
    <source>
        <dbReference type="EMBL" id="EGG19034.1"/>
    </source>
</evidence>
<dbReference type="EMBL" id="GL883016">
    <property type="protein sequence ID" value="EGG19034.1"/>
    <property type="molecule type" value="Genomic_DNA"/>
</dbReference>
<keyword evidence="3" id="KW-1185">Reference proteome</keyword>
<dbReference type="KEGG" id="dfa:DFA_02277"/>
<feature type="chain" id="PRO_5003315938" description="Paramecium surface antigen repeat-containing protein" evidence="1">
    <location>
        <begin position="24"/>
        <end position="347"/>
    </location>
</feature>
<protein>
    <recommendedName>
        <fullName evidence="4">Paramecium surface antigen repeat-containing protein</fullName>
    </recommendedName>
</protein>
<name>F4PZ05_CACFS</name>
<dbReference type="GeneID" id="14871185"/>
<dbReference type="PROSITE" id="PS51257">
    <property type="entry name" value="PROKAR_LIPOPROTEIN"/>
    <property type="match status" value="1"/>
</dbReference>
<keyword evidence="1" id="KW-0732">Signal</keyword>
<dbReference type="PANTHER" id="PTHR33459">
    <property type="entry name" value="DD-GDCA PROTEIN"/>
    <property type="match status" value="1"/>
</dbReference>
<dbReference type="Proteomes" id="UP000007797">
    <property type="component" value="Unassembled WGS sequence"/>
</dbReference>
<dbReference type="OrthoDB" id="22946at2759"/>
<dbReference type="InterPro" id="IPR052326">
    <property type="entry name" value="Diff-Dev_Assoc_Protein"/>
</dbReference>
<feature type="signal peptide" evidence="1">
    <location>
        <begin position="1"/>
        <end position="23"/>
    </location>
</feature>
<gene>
    <name evidence="2" type="ORF">DFA_02277</name>
</gene>
<reference evidence="3" key="1">
    <citation type="journal article" date="2011" name="Genome Res.">
        <title>Phylogeny-wide analysis of social amoeba genomes highlights ancient origins for complex intercellular communication.</title>
        <authorList>
            <person name="Heidel A.J."/>
            <person name="Lawal H.M."/>
            <person name="Felder M."/>
            <person name="Schilde C."/>
            <person name="Helps N.R."/>
            <person name="Tunggal B."/>
            <person name="Rivero F."/>
            <person name="John U."/>
            <person name="Schleicher M."/>
            <person name="Eichinger L."/>
            <person name="Platzer M."/>
            <person name="Noegel A.A."/>
            <person name="Schaap P."/>
            <person name="Gloeckner G."/>
        </authorList>
    </citation>
    <scope>NUCLEOTIDE SEQUENCE [LARGE SCALE GENOMIC DNA]</scope>
    <source>
        <strain evidence="3">SH3</strain>
    </source>
</reference>
<evidence type="ECO:0000313" key="3">
    <source>
        <dbReference type="Proteomes" id="UP000007797"/>
    </source>
</evidence>
<organism evidence="2 3">
    <name type="scientific">Cavenderia fasciculata</name>
    <name type="common">Slime mold</name>
    <name type="synonym">Dictyostelium fasciculatum</name>
    <dbReference type="NCBI Taxonomy" id="261658"/>
    <lineage>
        <taxon>Eukaryota</taxon>
        <taxon>Amoebozoa</taxon>
        <taxon>Evosea</taxon>
        <taxon>Eumycetozoa</taxon>
        <taxon>Dictyostelia</taxon>
        <taxon>Acytosteliales</taxon>
        <taxon>Cavenderiaceae</taxon>
        <taxon>Cavenderia</taxon>
    </lineage>
</organism>
<dbReference type="AlphaFoldDB" id="F4PZ05"/>
<proteinExistence type="predicted"/>
<dbReference type="RefSeq" id="XP_004366667.1">
    <property type="nucleotide sequence ID" value="XM_004366610.1"/>
</dbReference>